<evidence type="ECO:0000256" key="1">
    <source>
        <dbReference type="ARBA" id="ARBA00005541"/>
    </source>
</evidence>
<comment type="similarity">
    <text evidence="1 2">Belongs to the TelA family.</text>
</comment>
<comment type="caution">
    <text evidence="5">The sequence shown here is derived from an EMBL/GenBank/DDBJ whole genome shotgun (WGS) entry which is preliminary data.</text>
</comment>
<organism evidence="5 6">
    <name type="scientific">Porcincola intestinalis</name>
    <dbReference type="NCBI Taxonomy" id="2606632"/>
    <lineage>
        <taxon>Bacteria</taxon>
        <taxon>Bacillati</taxon>
        <taxon>Bacillota</taxon>
        <taxon>Clostridia</taxon>
        <taxon>Lachnospirales</taxon>
        <taxon>Lachnospiraceae</taxon>
        <taxon>Porcincola</taxon>
    </lineage>
</organism>
<proteinExistence type="inferred from homology"/>
<accession>A0A6L5X4V5</accession>
<dbReference type="AlphaFoldDB" id="A0A6L5X4V5"/>
<evidence type="ECO:0000313" key="6">
    <source>
        <dbReference type="Proteomes" id="UP000481852"/>
    </source>
</evidence>
<dbReference type="PANTHER" id="PTHR38432:SF1">
    <property type="entry name" value="TELA-LIKE PROTEIN SAOUHSC_01408"/>
    <property type="match status" value="1"/>
</dbReference>
<dbReference type="PANTHER" id="PTHR38432">
    <property type="entry name" value="TELA-LIKE PROTEIN SAOUHSC_01408"/>
    <property type="match status" value="1"/>
</dbReference>
<keyword evidence="3" id="KW-0175">Coiled coil</keyword>
<evidence type="ECO:0000256" key="3">
    <source>
        <dbReference type="SAM" id="Coils"/>
    </source>
</evidence>
<reference evidence="5 6" key="1">
    <citation type="submission" date="2019-08" db="EMBL/GenBank/DDBJ databases">
        <title>In-depth cultivation of the pig gut microbiome towards novel bacterial diversity and tailored functional studies.</title>
        <authorList>
            <person name="Wylensek D."/>
            <person name="Hitch T.C.A."/>
            <person name="Clavel T."/>
        </authorList>
    </citation>
    <scope>NUCLEOTIDE SEQUENCE [LARGE SCALE GENOMIC DNA]</scope>
    <source>
        <strain evidence="5 6">Oil+RF-744-WCA-WT-11</strain>
    </source>
</reference>
<evidence type="ECO:0000256" key="4">
    <source>
        <dbReference type="SAM" id="MobiDB-lite"/>
    </source>
</evidence>
<dbReference type="InterPro" id="IPR008863">
    <property type="entry name" value="Toxic_anion-R_TelA"/>
</dbReference>
<evidence type="ECO:0000313" key="5">
    <source>
        <dbReference type="EMBL" id="MSS14408.1"/>
    </source>
</evidence>
<keyword evidence="6" id="KW-1185">Reference proteome</keyword>
<dbReference type="Pfam" id="PF05816">
    <property type="entry name" value="TelA"/>
    <property type="match status" value="1"/>
</dbReference>
<dbReference type="RefSeq" id="WP_154524436.1">
    <property type="nucleotide sequence ID" value="NZ_VULZ01000004.1"/>
</dbReference>
<gene>
    <name evidence="5" type="ORF">FYJ35_05025</name>
</gene>
<dbReference type="Proteomes" id="UP000481852">
    <property type="component" value="Unassembled WGS sequence"/>
</dbReference>
<sequence length="398" mass="44074">MAAASKTPEAAREVPQTVPETAPEAASKTPEGAPAGSAIREHVTDAIRDTEVILSPQEQKMVDAFAKKIDITNGAAIMQYGAGTQKKMSEFSDTALANVRNKDMGEVGKQISGLVSELQSFDVTKEENGFLRFFKKNANKVTALQAKFDKTEDSVKAISDALEKHQIQLMKDVATLDRMYALNLSYFKELTMYIAAGKKKLAEVRGGELLKLEEKAKMSQDAQDAQAAKDLAAYCNRFEKKLYDLELTRQIALQTGPQIRLVQDSDTMMAEKIQSTIVNTIPLWKNQMVIALGVEHSNQAAKAEREVTDMTNQLLQKNAQQLHTASVETAKASERGVVDMETLRQTNAQLIATLDDVVKIQEEGHQKRVAAEAEMQKMEAELKNRLLQVSRTQVDRQS</sequence>
<feature type="region of interest" description="Disordered" evidence="4">
    <location>
        <begin position="1"/>
        <end position="38"/>
    </location>
</feature>
<dbReference type="PIRSF" id="PIRSF026508">
    <property type="entry name" value="TelA"/>
    <property type="match status" value="1"/>
</dbReference>
<feature type="coiled-coil region" evidence="3">
    <location>
        <begin position="361"/>
        <end position="388"/>
    </location>
</feature>
<protein>
    <submittedName>
        <fullName evidence="5">Toxic anion resistance protein</fullName>
    </submittedName>
</protein>
<name>A0A6L5X4V5_9FIRM</name>
<dbReference type="EMBL" id="VULZ01000004">
    <property type="protein sequence ID" value="MSS14408.1"/>
    <property type="molecule type" value="Genomic_DNA"/>
</dbReference>
<evidence type="ECO:0000256" key="2">
    <source>
        <dbReference type="PIRNR" id="PIRNR026508"/>
    </source>
</evidence>